<dbReference type="RefSeq" id="WP_111288921.1">
    <property type="nucleotide sequence ID" value="NZ_QLIN01000020.1"/>
</dbReference>
<evidence type="ECO:0000256" key="1">
    <source>
        <dbReference type="ARBA" id="ARBA00010088"/>
    </source>
</evidence>
<dbReference type="EMBL" id="QLIN01000020">
    <property type="protein sequence ID" value="RAI63038.1"/>
    <property type="molecule type" value="Genomic_DNA"/>
</dbReference>
<dbReference type="AlphaFoldDB" id="A0A327MSH9"/>
<dbReference type="InterPro" id="IPR000639">
    <property type="entry name" value="Epox_hydrolase-like"/>
</dbReference>
<dbReference type="PANTHER" id="PTHR21661:SF35">
    <property type="entry name" value="EPOXIDE HYDROLASE"/>
    <property type="match status" value="1"/>
</dbReference>
<keyword evidence="2" id="KW-0058">Aromatic hydrocarbons catabolism</keyword>
<dbReference type="Gene3D" id="3.40.50.1820">
    <property type="entry name" value="alpha/beta hydrolase"/>
    <property type="match status" value="1"/>
</dbReference>
<comment type="similarity">
    <text evidence="1">Belongs to the peptidase S33 family.</text>
</comment>
<keyword evidence="5" id="KW-0732">Signal</keyword>
<dbReference type="InterPro" id="IPR029058">
    <property type="entry name" value="AB_hydrolase_fold"/>
</dbReference>
<gene>
    <name evidence="7" type="ORF">DOZ80_29510</name>
</gene>
<dbReference type="Pfam" id="PF06441">
    <property type="entry name" value="EHN"/>
    <property type="match status" value="1"/>
</dbReference>
<dbReference type="SUPFAM" id="SSF53474">
    <property type="entry name" value="alpha/beta-Hydrolases"/>
    <property type="match status" value="1"/>
</dbReference>
<dbReference type="InterPro" id="IPR010497">
    <property type="entry name" value="Epoxide_hydro_N"/>
</dbReference>
<feature type="chain" id="PRO_5016419843" evidence="5">
    <location>
        <begin position="23"/>
        <end position="421"/>
    </location>
</feature>
<feature type="signal peptide" evidence="5">
    <location>
        <begin position="1"/>
        <end position="22"/>
    </location>
</feature>
<dbReference type="PIRSF" id="PIRSF001112">
    <property type="entry name" value="Epoxide_hydrolase"/>
    <property type="match status" value="1"/>
</dbReference>
<evidence type="ECO:0000256" key="4">
    <source>
        <dbReference type="PIRSR" id="PIRSR001112-1"/>
    </source>
</evidence>
<keyword evidence="3 7" id="KW-0378">Hydrolase</keyword>
<dbReference type="InterPro" id="IPR016292">
    <property type="entry name" value="Epoxide_hydrolase"/>
</dbReference>
<evidence type="ECO:0000313" key="7">
    <source>
        <dbReference type="EMBL" id="RAI63038.1"/>
    </source>
</evidence>
<evidence type="ECO:0000256" key="3">
    <source>
        <dbReference type="ARBA" id="ARBA00022801"/>
    </source>
</evidence>
<feature type="active site" description="Proton donor" evidence="4">
    <location>
        <position position="341"/>
    </location>
</feature>
<dbReference type="GO" id="GO:0097176">
    <property type="term" value="P:epoxide metabolic process"/>
    <property type="evidence" value="ECO:0007669"/>
    <property type="project" value="TreeGrafter"/>
</dbReference>
<evidence type="ECO:0000256" key="2">
    <source>
        <dbReference type="ARBA" id="ARBA00022797"/>
    </source>
</evidence>
<feature type="domain" description="Epoxide hydrolase N-terminal" evidence="6">
    <location>
        <begin position="30"/>
        <end position="134"/>
    </location>
</feature>
<sequence>MKSAFVALLMTLALCNSSLVSAAPAADAVVPFHVDIPDQQLTDLRTRIAATRWPDKETVADRSQGAQLEKLQELVRYWGTSYDWHKAQAQLNALPQYTTTLDGVSIHFIWVRSPAPNALPMILTHGWPGSVLEFIKVVGPLTDPAAHGGNGADAFDVVIPSIPGYGFSGKPTEPGWDPDHVARIWGQLMQRLGYSRYVAQGGDWGGPITSAMARQSVPGLLGIHLNLPATVPPEATATLAAGGPAPAGYTEQERATYDALAASIKQGNLAYSAMMAARPQLIGYGVTDSPAFLAAFMLGHPGFAKWTYGADPQQSPGKDEVLDDITLYWLTNSGASASRLYWENKGRSPLFSAAQKTGDISLPVAVTVFPDDVYFPPESWARRAYRNLIYFHQAAKGGHFAAWEQPELFTEELRTAFRPLR</sequence>
<reference evidence="7 8" key="1">
    <citation type="submission" date="2018-06" db="EMBL/GenBank/DDBJ databases">
        <authorList>
            <person name="Zhirakovskaya E."/>
        </authorList>
    </citation>
    <scope>NUCLEOTIDE SEQUENCE [LARGE SCALE GENOMIC DNA]</scope>
    <source>
        <strain evidence="7 8">LY3</strain>
    </source>
</reference>
<feature type="active site" description="Proton acceptor" evidence="4">
    <location>
        <position position="399"/>
    </location>
</feature>
<organism evidence="7 8">
    <name type="scientific">Pseudomonas fluorescens</name>
    <dbReference type="NCBI Taxonomy" id="294"/>
    <lineage>
        <taxon>Bacteria</taxon>
        <taxon>Pseudomonadati</taxon>
        <taxon>Pseudomonadota</taxon>
        <taxon>Gammaproteobacteria</taxon>
        <taxon>Pseudomonadales</taxon>
        <taxon>Pseudomonadaceae</taxon>
        <taxon>Pseudomonas</taxon>
    </lineage>
</organism>
<evidence type="ECO:0000259" key="6">
    <source>
        <dbReference type="Pfam" id="PF06441"/>
    </source>
</evidence>
<dbReference type="PANTHER" id="PTHR21661">
    <property type="entry name" value="EPOXIDE HYDROLASE 1-RELATED"/>
    <property type="match status" value="1"/>
</dbReference>
<evidence type="ECO:0000313" key="8">
    <source>
        <dbReference type="Proteomes" id="UP000249493"/>
    </source>
</evidence>
<accession>A0A327MSH9</accession>
<comment type="caution">
    <text evidence="7">The sequence shown here is derived from an EMBL/GenBank/DDBJ whole genome shotgun (WGS) entry which is preliminary data.</text>
</comment>
<dbReference type="Proteomes" id="UP000249493">
    <property type="component" value="Unassembled WGS sequence"/>
</dbReference>
<name>A0A327MSH9_PSEFL</name>
<evidence type="ECO:0000256" key="5">
    <source>
        <dbReference type="SAM" id="SignalP"/>
    </source>
</evidence>
<feature type="active site" description="Nucleophile" evidence="4">
    <location>
        <position position="203"/>
    </location>
</feature>
<protein>
    <submittedName>
        <fullName evidence="7">Epoxide hydrolase</fullName>
    </submittedName>
</protein>
<proteinExistence type="inferred from homology"/>
<dbReference type="PRINTS" id="PR00412">
    <property type="entry name" value="EPOXHYDRLASE"/>
</dbReference>
<dbReference type="GO" id="GO:0004301">
    <property type="term" value="F:epoxide hydrolase activity"/>
    <property type="evidence" value="ECO:0007669"/>
    <property type="project" value="TreeGrafter"/>
</dbReference>